<reference evidence="4" key="1">
    <citation type="submission" date="2009-09" db="EMBL/GenBank/DDBJ databases">
        <title>The complete chromosome of Sebaldella termitidis ATCC 33386.</title>
        <authorList>
            <consortium name="US DOE Joint Genome Institute (JGI-PGF)"/>
            <person name="Lucas S."/>
            <person name="Copeland A."/>
            <person name="Lapidus A."/>
            <person name="Glavina del Rio T."/>
            <person name="Dalin E."/>
            <person name="Tice H."/>
            <person name="Bruce D."/>
            <person name="Goodwin L."/>
            <person name="Pitluck S."/>
            <person name="Kyrpides N."/>
            <person name="Mavromatis K."/>
            <person name="Ivanova N."/>
            <person name="Mikhailova N."/>
            <person name="Sims D."/>
            <person name="Meincke L."/>
            <person name="Brettin T."/>
            <person name="Detter J.C."/>
            <person name="Han C."/>
            <person name="Larimer F."/>
            <person name="Land M."/>
            <person name="Hauser L."/>
            <person name="Markowitz V."/>
            <person name="Cheng J.F."/>
            <person name="Hugenholtz P."/>
            <person name="Woyke T."/>
            <person name="Wu D."/>
            <person name="Eisen J.A."/>
        </authorList>
    </citation>
    <scope>NUCLEOTIDE SEQUENCE [LARGE SCALE GENOMIC DNA]</scope>
    <source>
        <strain evidence="4">ATCC 33386 / NCTC 11300</strain>
    </source>
</reference>
<dbReference type="RefSeq" id="WP_012860883.1">
    <property type="nucleotide sequence ID" value="NC_013517.1"/>
</dbReference>
<reference evidence="3 4" key="2">
    <citation type="journal article" date="2010" name="Stand. Genomic Sci.">
        <title>Complete genome sequence of Sebaldella termitidis type strain (NCTC 11300).</title>
        <authorList>
            <person name="Harmon-Smith M."/>
            <person name="Celia L."/>
            <person name="Chertkov O."/>
            <person name="Lapidus A."/>
            <person name="Copeland A."/>
            <person name="Glavina Del Rio T."/>
            <person name="Nolan M."/>
            <person name="Lucas S."/>
            <person name="Tice H."/>
            <person name="Cheng J.F."/>
            <person name="Han C."/>
            <person name="Detter J.C."/>
            <person name="Bruce D."/>
            <person name="Goodwin L."/>
            <person name="Pitluck S."/>
            <person name="Pati A."/>
            <person name="Liolios K."/>
            <person name="Ivanova N."/>
            <person name="Mavromatis K."/>
            <person name="Mikhailova N."/>
            <person name="Chen A."/>
            <person name="Palaniappan K."/>
            <person name="Land M."/>
            <person name="Hauser L."/>
            <person name="Chang Y.J."/>
            <person name="Jeffries C.D."/>
            <person name="Brettin T."/>
            <person name="Goker M."/>
            <person name="Beck B."/>
            <person name="Bristow J."/>
            <person name="Eisen J.A."/>
            <person name="Markowitz V."/>
            <person name="Hugenholtz P."/>
            <person name="Kyrpides N.C."/>
            <person name="Klenk H.P."/>
            <person name="Chen F."/>
        </authorList>
    </citation>
    <scope>NUCLEOTIDE SEQUENCE [LARGE SCALE GENOMIC DNA]</scope>
    <source>
        <strain evidence="4">ATCC 33386 / NCTC 11300</strain>
    </source>
</reference>
<dbReference type="Pfam" id="PF03592">
    <property type="entry name" value="Terminase_2"/>
    <property type="match status" value="1"/>
</dbReference>
<proteinExistence type="predicted"/>
<dbReference type="STRING" id="526218.Sterm_1425"/>
<dbReference type="Gene3D" id="1.10.10.1400">
    <property type="entry name" value="Terminase, small subunit, N-terminal DNA-binding domain, HTH motif"/>
    <property type="match status" value="1"/>
</dbReference>
<gene>
    <name evidence="3" type="ordered locus">Sterm_1425</name>
</gene>
<evidence type="ECO:0000313" key="4">
    <source>
        <dbReference type="Proteomes" id="UP000000845"/>
    </source>
</evidence>
<dbReference type="eggNOG" id="COG3728">
    <property type="taxonomic scope" value="Bacteria"/>
</dbReference>
<dbReference type="EMBL" id="CP001739">
    <property type="protein sequence ID" value="ACZ08287.1"/>
    <property type="molecule type" value="Genomic_DNA"/>
</dbReference>
<sequence>MKLTEKQKRFCDYFIETGNITEAATKAGYSKKTAYAIGQENLKKPMLKTYIDEKLEEMQGKRIASATEVMELLTQALRGEIKEEVVVVEGSGDGYSEAKTIDKQIGAKDRIKAAELLGKRYGLYTDKVNITGTVPVMIVGEDDLEE</sequence>
<dbReference type="InterPro" id="IPR005335">
    <property type="entry name" value="Terminase_ssu"/>
</dbReference>
<dbReference type="GO" id="GO:0051276">
    <property type="term" value="P:chromosome organization"/>
    <property type="evidence" value="ECO:0007669"/>
    <property type="project" value="InterPro"/>
</dbReference>
<dbReference type="PANTHER" id="PTHR41328:SF2">
    <property type="entry name" value="TERMINASE SMALL SUBUNIT"/>
    <property type="match status" value="1"/>
</dbReference>
<evidence type="ECO:0000313" key="3">
    <source>
        <dbReference type="EMBL" id="ACZ08287.1"/>
    </source>
</evidence>
<dbReference type="InterPro" id="IPR052404">
    <property type="entry name" value="SPP1-like_terminase"/>
</dbReference>
<dbReference type="HOGENOM" id="CLU_064914_5_1_0"/>
<keyword evidence="2" id="KW-0231">Viral genome packaging</keyword>
<dbReference type="Gene3D" id="6.10.140.2160">
    <property type="match status" value="1"/>
</dbReference>
<protein>
    <submittedName>
        <fullName evidence="3">Terminase small subunit</fullName>
    </submittedName>
</protein>
<name>D1AHQ3_SEBTE</name>
<keyword evidence="4" id="KW-1185">Reference proteome</keyword>
<dbReference type="KEGG" id="str:Sterm_1425"/>
<dbReference type="InterPro" id="IPR038713">
    <property type="entry name" value="Terminase_Gp1_N_sf"/>
</dbReference>
<dbReference type="PANTHER" id="PTHR41328">
    <property type="entry name" value="TERMINASE SMALL SUBUNIT-RELATED"/>
    <property type="match status" value="1"/>
</dbReference>
<dbReference type="Proteomes" id="UP000000845">
    <property type="component" value="Chromosome"/>
</dbReference>
<evidence type="ECO:0000256" key="2">
    <source>
        <dbReference type="ARBA" id="ARBA00023219"/>
    </source>
</evidence>
<keyword evidence="1" id="KW-1188">Viral release from host cell</keyword>
<accession>D1AHQ3</accession>
<dbReference type="AlphaFoldDB" id="D1AHQ3"/>
<organism evidence="3 4">
    <name type="scientific">Sebaldella termitidis (strain ATCC 33386 / NCTC 11300)</name>
    <dbReference type="NCBI Taxonomy" id="526218"/>
    <lineage>
        <taxon>Bacteria</taxon>
        <taxon>Fusobacteriati</taxon>
        <taxon>Fusobacteriota</taxon>
        <taxon>Fusobacteriia</taxon>
        <taxon>Fusobacteriales</taxon>
        <taxon>Leptotrichiaceae</taxon>
        <taxon>Sebaldella</taxon>
    </lineage>
</organism>
<evidence type="ECO:0000256" key="1">
    <source>
        <dbReference type="ARBA" id="ARBA00022612"/>
    </source>
</evidence>